<comment type="similarity">
    <text evidence="3">Belongs to the glycosyl hydrolase 4 family.</text>
</comment>
<proteinExistence type="inferred from homology"/>
<dbReference type="InterPro" id="IPR019802">
    <property type="entry name" value="GlycHydrolase_4_CS"/>
</dbReference>
<dbReference type="InterPro" id="IPR036291">
    <property type="entry name" value="NAD(P)-bd_dom_sf"/>
</dbReference>
<keyword evidence="6" id="KW-0520">NAD</keyword>
<evidence type="ECO:0000313" key="11">
    <source>
        <dbReference type="EMBL" id="CAB5066144.1"/>
    </source>
</evidence>
<comment type="cofactor">
    <cofactor evidence="2">
        <name>Mn(2+)</name>
        <dbReference type="ChEBI" id="CHEBI:29035"/>
    </cofactor>
</comment>
<keyword evidence="8" id="KW-0119">Carbohydrate metabolism</keyword>
<dbReference type="InterPro" id="IPR022616">
    <property type="entry name" value="Glyco_hydro_4_C"/>
</dbReference>
<evidence type="ECO:0000256" key="2">
    <source>
        <dbReference type="ARBA" id="ARBA00001936"/>
    </source>
</evidence>
<dbReference type="InterPro" id="IPR053715">
    <property type="entry name" value="GH4_Enzyme_sf"/>
</dbReference>
<accession>A0A6J7UI31</accession>
<dbReference type="PRINTS" id="PR00732">
    <property type="entry name" value="GLHYDRLASE4"/>
</dbReference>
<dbReference type="PANTHER" id="PTHR32092:SF6">
    <property type="entry name" value="ALPHA-GALACTOSIDASE"/>
    <property type="match status" value="1"/>
</dbReference>
<feature type="domain" description="Glycosyl hydrolase family 4 C-terminal" evidence="10">
    <location>
        <begin position="189"/>
        <end position="417"/>
    </location>
</feature>
<dbReference type="InterPro" id="IPR001088">
    <property type="entry name" value="Glyco_hydro_4"/>
</dbReference>
<evidence type="ECO:0000256" key="9">
    <source>
        <dbReference type="ARBA" id="ARBA00023295"/>
    </source>
</evidence>
<dbReference type="SUPFAM" id="SSF51735">
    <property type="entry name" value="NAD(P)-binding Rossmann-fold domains"/>
    <property type="match status" value="1"/>
</dbReference>
<evidence type="ECO:0000256" key="8">
    <source>
        <dbReference type="ARBA" id="ARBA00023277"/>
    </source>
</evidence>
<name>A0A6J7UI31_9ZZZZ</name>
<evidence type="ECO:0000259" key="10">
    <source>
        <dbReference type="Pfam" id="PF11975"/>
    </source>
</evidence>
<dbReference type="SUPFAM" id="SSF56327">
    <property type="entry name" value="LDH C-terminal domain-like"/>
    <property type="match status" value="1"/>
</dbReference>
<dbReference type="Pfam" id="PF11975">
    <property type="entry name" value="Glyco_hydro_4C"/>
    <property type="match status" value="1"/>
</dbReference>
<evidence type="ECO:0000256" key="4">
    <source>
        <dbReference type="ARBA" id="ARBA00022723"/>
    </source>
</evidence>
<sequence length="443" mass="48935">MVGAGGMSFGPTMVNDVVHTSRLHGARLMLHDVNPERLERAYRFACKLNASAGAPVVLDYSTDPGEALQGADFVLSSAEFGRFEHWRQDFEVPNRHGARQITGENGGPGAVFHSLRSISNTLSICRSIEEHCPEAFLINLSNPMSRVTLAINRGTKVRNVGMCHEMPMGIGRLARRLRIKRSDIEAKASGINHFTFFTEFRNKRTGEDLMPVIREFYSRQFFDFSPRTQRIAQQLDRVLPGALLVEFNYLPLVTQLVREYGLVACSVDSHIGEYLPFAVDAADWMPTPLDFHEPLIVRAEKAAAWVANTRVPLPLQAMGHSHEEVIPIVAAMWTDDPTRILAVNVPNRGYLPDVAEGAIVEVGALVDGEGIHPDTMAPVGEPLAGWISTQVELQNLIVDAALNQDPALAFEALRQDPNSPADEATCRKIFDELMGLQAAHLPF</sequence>
<evidence type="ECO:0000256" key="6">
    <source>
        <dbReference type="ARBA" id="ARBA00023027"/>
    </source>
</evidence>
<keyword evidence="7" id="KW-0464">Manganese</keyword>
<dbReference type="GO" id="GO:0046872">
    <property type="term" value="F:metal ion binding"/>
    <property type="evidence" value="ECO:0007669"/>
    <property type="project" value="UniProtKB-KW"/>
</dbReference>
<keyword evidence="9" id="KW-0326">Glycosidase</keyword>
<evidence type="ECO:0000256" key="5">
    <source>
        <dbReference type="ARBA" id="ARBA00022801"/>
    </source>
</evidence>
<organism evidence="11">
    <name type="scientific">freshwater metagenome</name>
    <dbReference type="NCBI Taxonomy" id="449393"/>
    <lineage>
        <taxon>unclassified sequences</taxon>
        <taxon>metagenomes</taxon>
        <taxon>ecological metagenomes</taxon>
    </lineage>
</organism>
<dbReference type="GO" id="GO:0005975">
    <property type="term" value="P:carbohydrate metabolic process"/>
    <property type="evidence" value="ECO:0007669"/>
    <property type="project" value="InterPro"/>
</dbReference>
<comment type="cofactor">
    <cofactor evidence="1">
        <name>NAD(+)</name>
        <dbReference type="ChEBI" id="CHEBI:57540"/>
    </cofactor>
</comment>
<keyword evidence="4" id="KW-0479">Metal-binding</keyword>
<evidence type="ECO:0000256" key="3">
    <source>
        <dbReference type="ARBA" id="ARBA00010141"/>
    </source>
</evidence>
<keyword evidence="5" id="KW-0378">Hydrolase</keyword>
<dbReference type="Gene3D" id="3.90.1820.10">
    <property type="entry name" value="AglA-like glucosidase"/>
    <property type="match status" value="1"/>
</dbReference>
<evidence type="ECO:0000256" key="7">
    <source>
        <dbReference type="ARBA" id="ARBA00023211"/>
    </source>
</evidence>
<gene>
    <name evidence="11" type="ORF">UFOPK4354_00891</name>
</gene>
<dbReference type="Pfam" id="PF02056">
    <property type="entry name" value="Glyco_hydro_4"/>
    <property type="match status" value="1"/>
</dbReference>
<dbReference type="InterPro" id="IPR015955">
    <property type="entry name" value="Lactate_DH/Glyco_Ohase_4_C"/>
</dbReference>
<dbReference type="EMBL" id="CAFBQW010000085">
    <property type="protein sequence ID" value="CAB5066144.1"/>
    <property type="molecule type" value="Genomic_DNA"/>
</dbReference>
<dbReference type="GO" id="GO:0004553">
    <property type="term" value="F:hydrolase activity, hydrolyzing O-glycosyl compounds"/>
    <property type="evidence" value="ECO:0007669"/>
    <property type="project" value="InterPro"/>
</dbReference>
<protein>
    <submittedName>
        <fullName evidence="11">Unannotated protein</fullName>
    </submittedName>
</protein>
<dbReference type="GO" id="GO:0016616">
    <property type="term" value="F:oxidoreductase activity, acting on the CH-OH group of donors, NAD or NADP as acceptor"/>
    <property type="evidence" value="ECO:0007669"/>
    <property type="project" value="InterPro"/>
</dbReference>
<reference evidence="11" key="1">
    <citation type="submission" date="2020-05" db="EMBL/GenBank/DDBJ databases">
        <authorList>
            <person name="Chiriac C."/>
            <person name="Salcher M."/>
            <person name="Ghai R."/>
            <person name="Kavagutti S V."/>
        </authorList>
    </citation>
    <scope>NUCLEOTIDE SEQUENCE</scope>
</reference>
<evidence type="ECO:0000256" key="1">
    <source>
        <dbReference type="ARBA" id="ARBA00001911"/>
    </source>
</evidence>
<dbReference type="PANTHER" id="PTHR32092">
    <property type="entry name" value="6-PHOSPHO-BETA-GLUCOSIDASE-RELATED"/>
    <property type="match status" value="1"/>
</dbReference>
<dbReference type="AlphaFoldDB" id="A0A6J7UI31"/>
<dbReference type="PROSITE" id="PS01324">
    <property type="entry name" value="GLYCOSYL_HYDROL_F4"/>
    <property type="match status" value="1"/>
</dbReference>